<evidence type="ECO:0000256" key="2">
    <source>
        <dbReference type="ARBA" id="ARBA00011245"/>
    </source>
</evidence>
<keyword evidence="3" id="KW-0560">Oxidoreductase</keyword>
<dbReference type="Gene3D" id="3.40.50.720">
    <property type="entry name" value="NAD(P)-binding Rossmann-like Domain"/>
    <property type="match status" value="1"/>
</dbReference>
<dbReference type="Pfam" id="PF08240">
    <property type="entry name" value="ADH_N"/>
    <property type="match status" value="1"/>
</dbReference>
<evidence type="ECO:0000313" key="5">
    <source>
        <dbReference type="EMBL" id="KEQ88242.1"/>
    </source>
</evidence>
<comment type="subunit">
    <text evidence="2">Monomer.</text>
</comment>
<evidence type="ECO:0000313" key="6">
    <source>
        <dbReference type="Proteomes" id="UP000030706"/>
    </source>
</evidence>
<dbReference type="InterPro" id="IPR047122">
    <property type="entry name" value="Trans-enoyl_RdTase-like"/>
</dbReference>
<reference evidence="5 6" key="1">
    <citation type="journal article" date="2014" name="BMC Genomics">
        <title>Genome sequencing of four Aureobasidium pullulans varieties: biotechnological potential, stress tolerance, and description of new species.</title>
        <authorList>
            <person name="Gostin Ar C."/>
            <person name="Ohm R.A."/>
            <person name="Kogej T."/>
            <person name="Sonjak S."/>
            <person name="Turk M."/>
            <person name="Zajc J."/>
            <person name="Zalar P."/>
            <person name="Grube M."/>
            <person name="Sun H."/>
            <person name="Han J."/>
            <person name="Sharma A."/>
            <person name="Chiniquy J."/>
            <person name="Ngan C.Y."/>
            <person name="Lipzen A."/>
            <person name="Barry K."/>
            <person name="Grigoriev I.V."/>
            <person name="Gunde-Cimerman N."/>
        </authorList>
    </citation>
    <scope>NUCLEOTIDE SEQUENCE [LARGE SCALE GENOMIC DNA]</scope>
    <source>
        <strain evidence="5 6">EXF-150</strain>
    </source>
</reference>
<dbReference type="SUPFAM" id="SSF50129">
    <property type="entry name" value="GroES-like"/>
    <property type="match status" value="1"/>
</dbReference>
<dbReference type="Proteomes" id="UP000030706">
    <property type="component" value="Unassembled WGS sequence"/>
</dbReference>
<dbReference type="InterPro" id="IPR036291">
    <property type="entry name" value="NAD(P)-bd_dom_sf"/>
</dbReference>
<proteinExistence type="inferred from homology"/>
<dbReference type="Pfam" id="PF00107">
    <property type="entry name" value="ADH_zinc_N"/>
    <property type="match status" value="1"/>
</dbReference>
<dbReference type="HOGENOM" id="CLU_026673_16_1_1"/>
<dbReference type="RefSeq" id="XP_029764429.1">
    <property type="nucleotide sequence ID" value="XM_029901656.1"/>
</dbReference>
<comment type="similarity">
    <text evidence="1">Belongs to the zinc-containing alcohol dehydrogenase family.</text>
</comment>
<dbReference type="InterPro" id="IPR020843">
    <property type="entry name" value="ER"/>
</dbReference>
<accession>A0A074Y218</accession>
<evidence type="ECO:0000256" key="3">
    <source>
        <dbReference type="ARBA" id="ARBA00023002"/>
    </source>
</evidence>
<gene>
    <name evidence="5" type="ORF">M438DRAFT_288312</name>
</gene>
<dbReference type="InterPro" id="IPR011032">
    <property type="entry name" value="GroES-like_sf"/>
</dbReference>
<dbReference type="STRING" id="1043002.A0A074Y218"/>
<dbReference type="PANTHER" id="PTHR45348:SF7">
    <property type="entry name" value="ZINC BINDING OXIDOREDUCTASE, PUTATIVE-RELATED"/>
    <property type="match status" value="1"/>
</dbReference>
<sequence length="364" mass="39136">MAPTTMRAFATTNRGIGGTAWKLATRFSIAHDVSVRQFPTPTPSATEVLVKVKAVAQNPTDYKHIDLLGRPNSILGCDYAGTVESVGASAKGNWKVGDRIAGVTHGGIYNNRGSYAEYLTIDGDLAWKIPESVPFTTAAIYGVSAVSAMQALNLVLGLPWPDEKPVEAGKELFIYGGSTSASLFAIQIAKMAGLRVITTCSPHSNDLVKSYGADEVYNYKDKSSLQKIKTAHPDLALAFDGFGGAGSNEFCCNVVANKNGKVVTLDPQAKSAVKGVELETMIMYTVFGRAFQLVPPIGPKFPIKLEDRAGLARFYAMLPKLVEEQKLRSPPIQLRGTGFDKIEEGLELLKSGKVSGQKLVLELY</sequence>
<dbReference type="PANTHER" id="PTHR45348">
    <property type="entry name" value="HYPOTHETICAL OXIDOREDUCTASE (EUROFUNG)"/>
    <property type="match status" value="1"/>
</dbReference>
<dbReference type="OrthoDB" id="48317at2759"/>
<evidence type="ECO:0000259" key="4">
    <source>
        <dbReference type="SMART" id="SM00829"/>
    </source>
</evidence>
<dbReference type="InterPro" id="IPR013149">
    <property type="entry name" value="ADH-like_C"/>
</dbReference>
<protein>
    <submittedName>
        <fullName evidence="5">GroES-like protein</fullName>
    </submittedName>
</protein>
<evidence type="ECO:0000256" key="1">
    <source>
        <dbReference type="ARBA" id="ARBA00008072"/>
    </source>
</evidence>
<dbReference type="GO" id="GO:0016651">
    <property type="term" value="F:oxidoreductase activity, acting on NAD(P)H"/>
    <property type="evidence" value="ECO:0007669"/>
    <property type="project" value="InterPro"/>
</dbReference>
<name>A0A074Y218_AURPU</name>
<keyword evidence="6" id="KW-1185">Reference proteome</keyword>
<dbReference type="CDD" id="cd08249">
    <property type="entry name" value="enoyl_reductase_like"/>
    <property type="match status" value="1"/>
</dbReference>
<dbReference type="SMART" id="SM00829">
    <property type="entry name" value="PKS_ER"/>
    <property type="match status" value="1"/>
</dbReference>
<dbReference type="EMBL" id="KL584975">
    <property type="protein sequence ID" value="KEQ88242.1"/>
    <property type="molecule type" value="Genomic_DNA"/>
</dbReference>
<dbReference type="Gene3D" id="3.90.180.10">
    <property type="entry name" value="Medium-chain alcohol dehydrogenases, catalytic domain"/>
    <property type="match status" value="1"/>
</dbReference>
<dbReference type="GeneID" id="40743962"/>
<dbReference type="SUPFAM" id="SSF51735">
    <property type="entry name" value="NAD(P)-binding Rossmann-fold domains"/>
    <property type="match status" value="1"/>
</dbReference>
<feature type="domain" description="Enoyl reductase (ER)" evidence="4">
    <location>
        <begin position="28"/>
        <end position="361"/>
    </location>
</feature>
<dbReference type="AlphaFoldDB" id="A0A074Y218"/>
<organism evidence="5 6">
    <name type="scientific">Aureobasidium pullulans EXF-150</name>
    <dbReference type="NCBI Taxonomy" id="1043002"/>
    <lineage>
        <taxon>Eukaryota</taxon>
        <taxon>Fungi</taxon>
        <taxon>Dikarya</taxon>
        <taxon>Ascomycota</taxon>
        <taxon>Pezizomycotina</taxon>
        <taxon>Dothideomycetes</taxon>
        <taxon>Dothideomycetidae</taxon>
        <taxon>Dothideales</taxon>
        <taxon>Saccotheciaceae</taxon>
        <taxon>Aureobasidium</taxon>
    </lineage>
</organism>
<dbReference type="InterPro" id="IPR013154">
    <property type="entry name" value="ADH-like_N"/>
</dbReference>